<reference evidence="1 2" key="1">
    <citation type="submission" date="2024-03" db="EMBL/GenBank/DDBJ databases">
        <title>Two novel species of the genus Flavobacterium exhibiting potentially degradation of complex polysaccharides.</title>
        <authorList>
            <person name="Lian X."/>
        </authorList>
    </citation>
    <scope>NUCLEOTIDE SEQUENCE [LARGE SCALE GENOMIC DNA]</scope>
    <source>
        <strain evidence="2">j3</strain>
    </source>
</reference>
<accession>A0ABU9N4J2</accession>
<proteinExistence type="predicted"/>
<protein>
    <submittedName>
        <fullName evidence="1">Uncharacterized protein</fullName>
    </submittedName>
</protein>
<sequence length="43" mass="4875">MKFGINNYFGANGLGIFAIPFPAVRHARRFLPSGLMDKLFEFL</sequence>
<comment type="caution">
    <text evidence="1">The sequence shown here is derived from an EMBL/GenBank/DDBJ whole genome shotgun (WGS) entry which is preliminary data.</text>
</comment>
<evidence type="ECO:0000313" key="2">
    <source>
        <dbReference type="Proteomes" id="UP001460072"/>
    </source>
</evidence>
<evidence type="ECO:0000313" key="1">
    <source>
        <dbReference type="EMBL" id="MEM0542530.1"/>
    </source>
</evidence>
<dbReference type="RefSeq" id="WP_342695736.1">
    <property type="nucleotide sequence ID" value="NZ_JBCGDO010000008.1"/>
</dbReference>
<gene>
    <name evidence="1" type="ORF">WFZ85_07865</name>
</gene>
<dbReference type="EMBL" id="JBCGDO010000008">
    <property type="protein sequence ID" value="MEM0542530.1"/>
    <property type="molecule type" value="Genomic_DNA"/>
</dbReference>
<dbReference type="Proteomes" id="UP001460072">
    <property type="component" value="Unassembled WGS sequence"/>
</dbReference>
<keyword evidence="2" id="KW-1185">Reference proteome</keyword>
<name>A0ABU9N4J2_9FLAO</name>
<organism evidence="1 2">
    <name type="scientific">Flavobacterium aureirubrum</name>
    <dbReference type="NCBI Taxonomy" id="3133147"/>
    <lineage>
        <taxon>Bacteria</taxon>
        <taxon>Pseudomonadati</taxon>
        <taxon>Bacteroidota</taxon>
        <taxon>Flavobacteriia</taxon>
        <taxon>Flavobacteriales</taxon>
        <taxon>Flavobacteriaceae</taxon>
        <taxon>Flavobacterium</taxon>
    </lineage>
</organism>